<reference evidence="2" key="1">
    <citation type="submission" date="2023-05" db="EMBL/GenBank/DDBJ databases">
        <authorList>
            <person name="Stuckert A."/>
        </authorList>
    </citation>
    <scope>NUCLEOTIDE SEQUENCE</scope>
</reference>
<gene>
    <name evidence="2" type="ORF">SPARVUS_LOCUS15010278</name>
</gene>
<proteinExistence type="predicted"/>
<sequence length="43" mass="5249">MVWRHSAHVCFLFFFRESACDQYRANQHCADRGQRFCILLEQK</sequence>
<evidence type="ECO:0000313" key="3">
    <source>
        <dbReference type="Proteomes" id="UP001162483"/>
    </source>
</evidence>
<evidence type="ECO:0000313" key="2">
    <source>
        <dbReference type="EMBL" id="CAI9614136.1"/>
    </source>
</evidence>
<evidence type="ECO:0000256" key="1">
    <source>
        <dbReference type="SAM" id="SignalP"/>
    </source>
</evidence>
<dbReference type="EMBL" id="CATNWA010019613">
    <property type="protein sequence ID" value="CAI9614136.1"/>
    <property type="molecule type" value="Genomic_DNA"/>
</dbReference>
<feature type="signal peptide" evidence="1">
    <location>
        <begin position="1"/>
        <end position="20"/>
    </location>
</feature>
<accession>A0ABN9H028</accession>
<keyword evidence="1" id="KW-0732">Signal</keyword>
<organism evidence="2 3">
    <name type="scientific">Staurois parvus</name>
    <dbReference type="NCBI Taxonomy" id="386267"/>
    <lineage>
        <taxon>Eukaryota</taxon>
        <taxon>Metazoa</taxon>
        <taxon>Chordata</taxon>
        <taxon>Craniata</taxon>
        <taxon>Vertebrata</taxon>
        <taxon>Euteleostomi</taxon>
        <taxon>Amphibia</taxon>
        <taxon>Batrachia</taxon>
        <taxon>Anura</taxon>
        <taxon>Neobatrachia</taxon>
        <taxon>Ranoidea</taxon>
        <taxon>Ranidae</taxon>
        <taxon>Staurois</taxon>
    </lineage>
</organism>
<feature type="chain" id="PRO_5045784536" evidence="1">
    <location>
        <begin position="21"/>
        <end position="43"/>
    </location>
</feature>
<comment type="caution">
    <text evidence="2">The sequence shown here is derived from an EMBL/GenBank/DDBJ whole genome shotgun (WGS) entry which is preliminary data.</text>
</comment>
<protein>
    <submittedName>
        <fullName evidence="2">Uncharacterized protein</fullName>
    </submittedName>
</protein>
<keyword evidence="3" id="KW-1185">Reference proteome</keyword>
<name>A0ABN9H028_9NEOB</name>
<dbReference type="Proteomes" id="UP001162483">
    <property type="component" value="Unassembled WGS sequence"/>
</dbReference>